<dbReference type="AlphaFoldDB" id="A0AA36CT10"/>
<dbReference type="InterPro" id="IPR036352">
    <property type="entry name" value="Semap_dom_sf"/>
</dbReference>
<dbReference type="GO" id="GO:0007411">
    <property type="term" value="P:axon guidance"/>
    <property type="evidence" value="ECO:0007669"/>
    <property type="project" value="TreeGrafter"/>
</dbReference>
<dbReference type="InterPro" id="IPR015943">
    <property type="entry name" value="WD40/YVTN_repeat-like_dom_sf"/>
</dbReference>
<dbReference type="GO" id="GO:0030335">
    <property type="term" value="P:positive regulation of cell migration"/>
    <property type="evidence" value="ECO:0007669"/>
    <property type="project" value="TreeGrafter"/>
</dbReference>
<feature type="transmembrane region" description="Helical" evidence="2">
    <location>
        <begin position="502"/>
        <end position="522"/>
    </location>
</feature>
<sequence>MGLIIGGPTGNRPKPYKAIDQNSASSDRVYRFGSTSPGASDHFKLLEADGDSLLVGARNAVYNLSLNNLDVHHTIEWAPPANVTEDCLMKGKLKPDCENYIRVLARQGGGKMLICGTHAFKPMCREYVTTPGYAKPKSVRQFDGQAISPYDPRDNSTAVYIPENDEIYAGTVSDFAGNDALIYRKRLSDKDEGIRTQRDDVRVLDSPNFVTSFTYKEHVYFWYRERASEAMDNNEERQVYARVARVCRNDKGAPRPANEKWTSFVKARLNCSLAAGTPFYFNELKAVSEPVPSSSDHLVYAVFTTPSTHVRMSAICVFSMNNIRDEFLYGTFKHQKTVSSLWSPFAKSEIPKPRPGSCVPDSTKLPEATISFTLRNPLLHKAIQSRTQPILIEGNDHPELTQIAVLPGVTSVANEGHDVIFVGTSDGKVLKLVSNGGKTAIIEAVKVFPKGSPVVNLLTAGQQGFVAVVSSDEVALIPMHNYAAPIQYAGTGAGGQYTMNHLVIACILCFVLAGALGLLIGYRFSRSQALENQHHSSSSSSGSDYDSFGRQTARLTRHDSLTTTNKVEQIYGLPPQKHSVDATSLVLSMHPTMTVSHSQAASGATTPARDRNAVLTSLNQCTLPRDYKVKKVYL</sequence>
<dbReference type="Pfam" id="PF01403">
    <property type="entry name" value="Sema"/>
    <property type="match status" value="1"/>
</dbReference>
<comment type="caution">
    <text evidence="1">Lacks conserved residue(s) required for the propagation of feature annotation.</text>
</comment>
<accession>A0AA36CT10</accession>
<dbReference type="PANTHER" id="PTHR11036:SF127">
    <property type="entry name" value="SEMAPHORIN-1A"/>
    <property type="match status" value="1"/>
</dbReference>
<keyword evidence="2" id="KW-1133">Transmembrane helix</keyword>
<comment type="caution">
    <text evidence="4">The sequence shown here is derived from an EMBL/GenBank/DDBJ whole genome shotgun (WGS) entry which is preliminary data.</text>
</comment>
<dbReference type="GO" id="GO:0005886">
    <property type="term" value="C:plasma membrane"/>
    <property type="evidence" value="ECO:0007669"/>
    <property type="project" value="TreeGrafter"/>
</dbReference>
<dbReference type="PANTHER" id="PTHR11036">
    <property type="entry name" value="SEMAPHORIN"/>
    <property type="match status" value="1"/>
</dbReference>
<keyword evidence="2" id="KW-0812">Transmembrane</keyword>
<reference evidence="4" key="1">
    <citation type="submission" date="2023-06" db="EMBL/GenBank/DDBJ databases">
        <authorList>
            <person name="Delattre M."/>
        </authorList>
    </citation>
    <scope>NUCLEOTIDE SEQUENCE</scope>
    <source>
        <strain evidence="4">AF72</strain>
    </source>
</reference>
<evidence type="ECO:0000256" key="1">
    <source>
        <dbReference type="PROSITE-ProRule" id="PRU00352"/>
    </source>
</evidence>
<dbReference type="InterPro" id="IPR001627">
    <property type="entry name" value="Semap_dom"/>
</dbReference>
<dbReference type="SMART" id="SM00630">
    <property type="entry name" value="Sema"/>
    <property type="match status" value="1"/>
</dbReference>
<evidence type="ECO:0000259" key="3">
    <source>
        <dbReference type="PROSITE" id="PS51004"/>
    </source>
</evidence>
<protein>
    <recommendedName>
        <fullName evidence="3">Sema domain-containing protein</fullName>
    </recommendedName>
</protein>
<evidence type="ECO:0000313" key="5">
    <source>
        <dbReference type="Proteomes" id="UP001177023"/>
    </source>
</evidence>
<name>A0AA36CT10_9BILA</name>
<evidence type="ECO:0000313" key="4">
    <source>
        <dbReference type="EMBL" id="CAJ0573816.1"/>
    </source>
</evidence>
<feature type="non-terminal residue" evidence="4">
    <location>
        <position position="634"/>
    </location>
</feature>
<dbReference type="SUPFAM" id="SSF101912">
    <property type="entry name" value="Sema domain"/>
    <property type="match status" value="1"/>
</dbReference>
<dbReference type="EMBL" id="CATQJA010002624">
    <property type="protein sequence ID" value="CAJ0573816.1"/>
    <property type="molecule type" value="Genomic_DNA"/>
</dbReference>
<keyword evidence="2" id="KW-0472">Membrane</keyword>
<proteinExistence type="predicted"/>
<gene>
    <name evidence="4" type="ORF">MSPICULIGERA_LOCUS12162</name>
</gene>
<dbReference type="InterPro" id="IPR027231">
    <property type="entry name" value="Semaphorin"/>
</dbReference>
<keyword evidence="5" id="KW-1185">Reference proteome</keyword>
<organism evidence="4 5">
    <name type="scientific">Mesorhabditis spiculigera</name>
    <dbReference type="NCBI Taxonomy" id="96644"/>
    <lineage>
        <taxon>Eukaryota</taxon>
        <taxon>Metazoa</taxon>
        <taxon>Ecdysozoa</taxon>
        <taxon>Nematoda</taxon>
        <taxon>Chromadorea</taxon>
        <taxon>Rhabditida</taxon>
        <taxon>Rhabditina</taxon>
        <taxon>Rhabditomorpha</taxon>
        <taxon>Rhabditoidea</taxon>
        <taxon>Rhabditidae</taxon>
        <taxon>Mesorhabditinae</taxon>
        <taxon>Mesorhabditis</taxon>
    </lineage>
</organism>
<dbReference type="PROSITE" id="PS51004">
    <property type="entry name" value="SEMA"/>
    <property type="match status" value="1"/>
</dbReference>
<evidence type="ECO:0000256" key="2">
    <source>
        <dbReference type="SAM" id="Phobius"/>
    </source>
</evidence>
<dbReference type="GO" id="GO:0030215">
    <property type="term" value="F:semaphorin receptor binding"/>
    <property type="evidence" value="ECO:0007669"/>
    <property type="project" value="InterPro"/>
</dbReference>
<dbReference type="GO" id="GO:0071526">
    <property type="term" value="P:semaphorin-plexin signaling pathway"/>
    <property type="evidence" value="ECO:0007669"/>
    <property type="project" value="TreeGrafter"/>
</dbReference>
<dbReference type="Gene3D" id="2.130.10.10">
    <property type="entry name" value="YVTN repeat-like/Quinoprotein amine dehydrogenase"/>
    <property type="match status" value="1"/>
</dbReference>
<dbReference type="GO" id="GO:0045499">
    <property type="term" value="F:chemorepellent activity"/>
    <property type="evidence" value="ECO:0007669"/>
    <property type="project" value="TreeGrafter"/>
</dbReference>
<feature type="domain" description="Sema" evidence="3">
    <location>
        <begin position="16"/>
        <end position="479"/>
    </location>
</feature>
<dbReference type="Proteomes" id="UP001177023">
    <property type="component" value="Unassembled WGS sequence"/>
</dbReference>